<organism evidence="1 2">
    <name type="scientific">Luteimicrobium xylanilyticum</name>
    <dbReference type="NCBI Taxonomy" id="1133546"/>
    <lineage>
        <taxon>Bacteria</taxon>
        <taxon>Bacillati</taxon>
        <taxon>Actinomycetota</taxon>
        <taxon>Actinomycetes</taxon>
        <taxon>Micrococcales</taxon>
        <taxon>Luteimicrobium</taxon>
    </lineage>
</organism>
<dbReference type="InterPro" id="IPR014719">
    <property type="entry name" value="Ribosomal_bL12_C/ClpS-like"/>
</dbReference>
<dbReference type="EMBL" id="CP045529">
    <property type="protein sequence ID" value="QFU98534.1"/>
    <property type="molecule type" value="Genomic_DNA"/>
</dbReference>
<dbReference type="Proteomes" id="UP000326702">
    <property type="component" value="Chromosome"/>
</dbReference>
<dbReference type="KEGG" id="lxl:KDY119_02050"/>
<accession>A0A5P9QAT4</accession>
<proteinExistence type="predicted"/>
<evidence type="ECO:0000313" key="2">
    <source>
        <dbReference type="Proteomes" id="UP000326702"/>
    </source>
</evidence>
<name>A0A5P9QAT4_9MICO</name>
<evidence type="ECO:0008006" key="3">
    <source>
        <dbReference type="Google" id="ProtNLM"/>
    </source>
</evidence>
<dbReference type="AlphaFoldDB" id="A0A5P9QAT4"/>
<keyword evidence="2" id="KW-1185">Reference proteome</keyword>
<reference evidence="1 2" key="1">
    <citation type="submission" date="2019-10" db="EMBL/GenBank/DDBJ databases">
        <title>Genome sequence of Luteimicrobium xylanilyticum HY-24.</title>
        <authorList>
            <person name="Kim D.Y."/>
            <person name="Park H.-Y."/>
        </authorList>
    </citation>
    <scope>NUCLEOTIDE SEQUENCE [LARGE SCALE GENOMIC DNA]</scope>
    <source>
        <strain evidence="1 2">HY-24</strain>
    </source>
</reference>
<sequence>MKPSWIALILIVVLIVALVVRHRPRRPETKASRPVPYQPAVQPGTLPDDVRAEIDRLVAEGQKIQAIKVLRTAVPGLSLKDGKDLVDGWAGHHGSALSTVGANPSPTADPTELGFTPEALADVDRYLAEGKPIQAIKVAREQTGWGLREAKEWVDVRAASR</sequence>
<protein>
    <recommendedName>
        <fullName evidence="3">Ribosomal protein L7/L12 C-terminal domain-containing protein</fullName>
    </recommendedName>
</protein>
<gene>
    <name evidence="1" type="ORF">KDY119_02050</name>
</gene>
<evidence type="ECO:0000313" key="1">
    <source>
        <dbReference type="EMBL" id="QFU98534.1"/>
    </source>
</evidence>
<dbReference type="Gene3D" id="3.30.1390.10">
    <property type="match status" value="2"/>
</dbReference>
<dbReference type="RefSeq" id="WP_194174165.1">
    <property type="nucleotide sequence ID" value="NZ_BAABIH010000017.1"/>
</dbReference>